<evidence type="ECO:0000313" key="5">
    <source>
        <dbReference type="EMBL" id="RNC98793.1"/>
    </source>
</evidence>
<dbReference type="PRINTS" id="PR00032">
    <property type="entry name" value="HTHARAC"/>
</dbReference>
<evidence type="ECO:0000313" key="6">
    <source>
        <dbReference type="Proteomes" id="UP000279909"/>
    </source>
</evidence>
<accession>A0A3M8H8M4</accession>
<dbReference type="InterPro" id="IPR018062">
    <property type="entry name" value="HTH_AraC-typ_CS"/>
</dbReference>
<organism evidence="5 6">
    <name type="scientific">Lysinibacillus halotolerans</name>
    <dbReference type="NCBI Taxonomy" id="1368476"/>
    <lineage>
        <taxon>Bacteria</taxon>
        <taxon>Bacillati</taxon>
        <taxon>Bacillota</taxon>
        <taxon>Bacilli</taxon>
        <taxon>Bacillales</taxon>
        <taxon>Bacillaceae</taxon>
        <taxon>Lysinibacillus</taxon>
    </lineage>
</organism>
<dbReference type="Pfam" id="PF06445">
    <property type="entry name" value="GyrI-like"/>
    <property type="match status" value="1"/>
</dbReference>
<dbReference type="SUPFAM" id="SSF46689">
    <property type="entry name" value="Homeodomain-like"/>
    <property type="match status" value="2"/>
</dbReference>
<keyword evidence="1" id="KW-0805">Transcription regulation</keyword>
<keyword evidence="2" id="KW-0238">DNA-binding</keyword>
<dbReference type="InterPro" id="IPR010499">
    <property type="entry name" value="AraC_E-bd"/>
</dbReference>
<dbReference type="Gene3D" id="1.10.10.60">
    <property type="entry name" value="Homeodomain-like"/>
    <property type="match status" value="2"/>
</dbReference>
<gene>
    <name evidence="5" type="ORF">EC501_09890</name>
</gene>
<keyword evidence="6" id="KW-1185">Reference proteome</keyword>
<dbReference type="InterPro" id="IPR020449">
    <property type="entry name" value="Tscrpt_reg_AraC-type_HTH"/>
</dbReference>
<dbReference type="InterPro" id="IPR029442">
    <property type="entry name" value="GyrI-like"/>
</dbReference>
<dbReference type="GO" id="GO:0003700">
    <property type="term" value="F:DNA-binding transcription factor activity"/>
    <property type="evidence" value="ECO:0007669"/>
    <property type="project" value="InterPro"/>
</dbReference>
<dbReference type="PANTHER" id="PTHR47504">
    <property type="entry name" value="RIGHT ORIGIN-BINDING PROTEIN"/>
    <property type="match status" value="1"/>
</dbReference>
<dbReference type="InterPro" id="IPR011256">
    <property type="entry name" value="Reg_factor_effector_dom_sf"/>
</dbReference>
<dbReference type="PANTHER" id="PTHR47504:SF5">
    <property type="entry name" value="RIGHT ORIGIN-BINDING PROTEIN"/>
    <property type="match status" value="1"/>
</dbReference>
<comment type="caution">
    <text evidence="5">The sequence shown here is derived from an EMBL/GenBank/DDBJ whole genome shotgun (WGS) entry which is preliminary data.</text>
</comment>
<evidence type="ECO:0000256" key="1">
    <source>
        <dbReference type="ARBA" id="ARBA00023015"/>
    </source>
</evidence>
<dbReference type="SUPFAM" id="SSF55136">
    <property type="entry name" value="Probable bacterial effector-binding domain"/>
    <property type="match status" value="1"/>
</dbReference>
<dbReference type="Pfam" id="PF12833">
    <property type="entry name" value="HTH_18"/>
    <property type="match status" value="1"/>
</dbReference>
<dbReference type="Gene3D" id="3.20.80.10">
    <property type="entry name" value="Regulatory factor, effector binding domain"/>
    <property type="match status" value="1"/>
</dbReference>
<dbReference type="PROSITE" id="PS00041">
    <property type="entry name" value="HTH_ARAC_FAMILY_1"/>
    <property type="match status" value="1"/>
</dbReference>
<dbReference type="OrthoDB" id="9801123at2"/>
<protein>
    <submittedName>
        <fullName evidence="5">AraC family transcriptional regulator</fullName>
    </submittedName>
</protein>
<name>A0A3M8H8M4_9BACI</name>
<dbReference type="SMART" id="SM00871">
    <property type="entry name" value="AraC_E_bind"/>
    <property type="match status" value="1"/>
</dbReference>
<evidence type="ECO:0000256" key="3">
    <source>
        <dbReference type="ARBA" id="ARBA00023163"/>
    </source>
</evidence>
<dbReference type="InterPro" id="IPR009057">
    <property type="entry name" value="Homeodomain-like_sf"/>
</dbReference>
<reference evidence="5 6" key="1">
    <citation type="journal article" date="2014" name="Int. J. Syst. Evol. Microbiol.">
        <title>Lysinibacillus halotolerans sp. nov., isolated from saline-alkaline soil.</title>
        <authorList>
            <person name="Kong D."/>
            <person name="Wang Y."/>
            <person name="Zhao B."/>
            <person name="Li Y."/>
            <person name="Song J."/>
            <person name="Zhai Y."/>
            <person name="Zhang C."/>
            <person name="Wang H."/>
            <person name="Chen X."/>
            <person name="Zhao B."/>
            <person name="Ruan Z."/>
        </authorList>
    </citation>
    <scope>NUCLEOTIDE SEQUENCE [LARGE SCALE GENOMIC DNA]</scope>
    <source>
        <strain evidence="5 6">MCCC 1A12703</strain>
    </source>
</reference>
<dbReference type="Proteomes" id="UP000279909">
    <property type="component" value="Unassembled WGS sequence"/>
</dbReference>
<sequence length="288" mass="33607">MGWLESIQKAIHYIEMNLLDNELTIESIARAANSSVFHFQRTFSILTDITVSDYIRRRRLTLAAQELINTDQKIIDIAFKYGYETPESFTKAFRKQHRISPSEARKKKGTLQSYNRLVIKIQLEGAVPMNYRIIEKEAFQIVGVKRTYNYENGENTQNIPQFWNDVHKDGTNDRLFELNNGEVKGILGVCSIEKYKQDEKLMDYWIATAYNGEVPEGFETYEVPSSKWAIFEIHGPMPHAMQDTWKKIYSEWFPSNPYEQAGTTELEVYSDDDPNDPNCYSEIWIPIK</sequence>
<evidence type="ECO:0000256" key="2">
    <source>
        <dbReference type="ARBA" id="ARBA00023125"/>
    </source>
</evidence>
<dbReference type="GO" id="GO:0043565">
    <property type="term" value="F:sequence-specific DNA binding"/>
    <property type="evidence" value="ECO:0007669"/>
    <property type="project" value="InterPro"/>
</dbReference>
<dbReference type="RefSeq" id="WP_122972126.1">
    <property type="nucleotide sequence ID" value="NZ_RHLQ01000021.1"/>
</dbReference>
<dbReference type="InterPro" id="IPR050959">
    <property type="entry name" value="MarA-like"/>
</dbReference>
<keyword evidence="3" id="KW-0804">Transcription</keyword>
<dbReference type="AlphaFoldDB" id="A0A3M8H8M4"/>
<feature type="domain" description="HTH araC/xylS-type" evidence="4">
    <location>
        <begin position="8"/>
        <end position="107"/>
    </location>
</feature>
<dbReference type="SMART" id="SM00342">
    <property type="entry name" value="HTH_ARAC"/>
    <property type="match status" value="1"/>
</dbReference>
<proteinExistence type="predicted"/>
<dbReference type="EMBL" id="RHLQ01000021">
    <property type="protein sequence ID" value="RNC98793.1"/>
    <property type="molecule type" value="Genomic_DNA"/>
</dbReference>
<dbReference type="PROSITE" id="PS01124">
    <property type="entry name" value="HTH_ARAC_FAMILY_2"/>
    <property type="match status" value="1"/>
</dbReference>
<dbReference type="InterPro" id="IPR018060">
    <property type="entry name" value="HTH_AraC"/>
</dbReference>
<evidence type="ECO:0000259" key="4">
    <source>
        <dbReference type="PROSITE" id="PS01124"/>
    </source>
</evidence>